<dbReference type="AlphaFoldDB" id="A0AAN8NN67"/>
<dbReference type="EMBL" id="JAVHJM010000001">
    <property type="protein sequence ID" value="KAK6521020.1"/>
    <property type="molecule type" value="Genomic_DNA"/>
</dbReference>
<evidence type="ECO:0000313" key="3">
    <source>
        <dbReference type="Proteomes" id="UP001307849"/>
    </source>
</evidence>
<name>A0AAN8NN67_9PEZI</name>
<reference evidence="2 3" key="1">
    <citation type="submission" date="2019-10" db="EMBL/GenBank/DDBJ databases">
        <authorList>
            <person name="Palmer J.M."/>
        </authorList>
    </citation>
    <scope>NUCLEOTIDE SEQUENCE [LARGE SCALE GENOMIC DNA]</scope>
    <source>
        <strain evidence="2 3">TWF506</strain>
    </source>
</reference>
<feature type="compositionally biased region" description="Low complexity" evidence="1">
    <location>
        <begin position="269"/>
        <end position="284"/>
    </location>
</feature>
<evidence type="ECO:0000256" key="1">
    <source>
        <dbReference type="SAM" id="MobiDB-lite"/>
    </source>
</evidence>
<gene>
    <name evidence="2" type="ORF">TWF506_001253</name>
</gene>
<protein>
    <submittedName>
        <fullName evidence="2">Uncharacterized protein</fullName>
    </submittedName>
</protein>
<organism evidence="2 3">
    <name type="scientific">Arthrobotrys conoides</name>
    <dbReference type="NCBI Taxonomy" id="74498"/>
    <lineage>
        <taxon>Eukaryota</taxon>
        <taxon>Fungi</taxon>
        <taxon>Dikarya</taxon>
        <taxon>Ascomycota</taxon>
        <taxon>Pezizomycotina</taxon>
        <taxon>Orbiliomycetes</taxon>
        <taxon>Orbiliales</taxon>
        <taxon>Orbiliaceae</taxon>
        <taxon>Arthrobotrys</taxon>
    </lineage>
</organism>
<sequence>MTTPFFPDNPNRADRVNQLINQTSTIQSFMADIETGMMSEATNAMPFLDQIATEAGYPTVEEYIQASQRVLSPAQKLNYQNLCSHLISLDPKFTDGVYISGGVGSIGVLMNIGVSKIVNIVCKFSTFVQGMRGILRGLIMMFRGAFEDGVATVKVFATLLKANYRRALVVGDQVGTDIGTTLARSLRWLGRAGKVLQWAGLMAEVALLIYGGVQGANEKRQLEAAITEAFSTRFSVKKIELLLVQTQSFQSMAAALVTSKAMMTQMMEPSSSNTGSATGGTTTTTPPPPLPKAIEQNIDKEIQTQIDKLIDPFDTEMESCNTDAIVTTALSALDSAAAQPAWTDDDPTLEQVKAWIAAHPMTDSNGDVINPDGPSFDESGLVWTSNAVSSGSQAQTVTVTGLNQAGTTPSPLGQCFATVAISMGVPNTTAASTLFTGTTYGLSGSGGTPDVTVSVTGTTGVTGLGAVTISAVDANGYIKVEVATAAGSPSIQVPANGSLLFTFTGNTSAAGQADLLVHELWYPANNKSYADVFVQKN</sequence>
<dbReference type="Proteomes" id="UP001307849">
    <property type="component" value="Unassembled WGS sequence"/>
</dbReference>
<comment type="caution">
    <text evidence="2">The sequence shown here is derived from an EMBL/GenBank/DDBJ whole genome shotgun (WGS) entry which is preliminary data.</text>
</comment>
<evidence type="ECO:0000313" key="2">
    <source>
        <dbReference type="EMBL" id="KAK6521020.1"/>
    </source>
</evidence>
<keyword evidence="3" id="KW-1185">Reference proteome</keyword>
<proteinExistence type="predicted"/>
<feature type="region of interest" description="Disordered" evidence="1">
    <location>
        <begin position="266"/>
        <end position="293"/>
    </location>
</feature>
<accession>A0AAN8NN67</accession>